<proteinExistence type="predicted"/>
<dbReference type="OrthoDB" id="3644851at2759"/>
<name>A0A139HJM5_9PEZI</name>
<sequence length="75" mass="8098">MTDLTVLDIINVVAPRWHCRCMNGLVCPHAVEDNNVVASALTVDFMADLLPTRRSGPDVENVATRIRSTAHVAAG</sequence>
<dbReference type="AlphaFoldDB" id="A0A139HJM5"/>
<reference evidence="1 2" key="1">
    <citation type="submission" date="2015-07" db="EMBL/GenBank/DDBJ databases">
        <title>Comparative genomics of the Sigatoka disease complex on banana suggests a link between parallel evolutionary changes in Pseudocercospora fijiensis and Pseudocercospora eumusae and increased virulence on the banana host.</title>
        <authorList>
            <person name="Chang T.-C."/>
            <person name="Salvucci A."/>
            <person name="Crous P.W."/>
            <person name="Stergiopoulos I."/>
        </authorList>
    </citation>
    <scope>NUCLEOTIDE SEQUENCE [LARGE SCALE GENOMIC DNA]</scope>
    <source>
        <strain evidence="1 2">CBS 114824</strain>
    </source>
</reference>
<accession>A0A139HJM5</accession>
<dbReference type="Proteomes" id="UP000070133">
    <property type="component" value="Unassembled WGS sequence"/>
</dbReference>
<organism evidence="1 2">
    <name type="scientific">Pseudocercospora eumusae</name>
    <dbReference type="NCBI Taxonomy" id="321146"/>
    <lineage>
        <taxon>Eukaryota</taxon>
        <taxon>Fungi</taxon>
        <taxon>Dikarya</taxon>
        <taxon>Ascomycota</taxon>
        <taxon>Pezizomycotina</taxon>
        <taxon>Dothideomycetes</taxon>
        <taxon>Dothideomycetidae</taxon>
        <taxon>Mycosphaerellales</taxon>
        <taxon>Mycosphaerellaceae</taxon>
        <taxon>Pseudocercospora</taxon>
    </lineage>
</organism>
<keyword evidence="2" id="KW-1185">Reference proteome</keyword>
<protein>
    <submittedName>
        <fullName evidence="1">Uncharacterized protein</fullName>
    </submittedName>
</protein>
<dbReference type="EMBL" id="LFZN01000040">
    <property type="protein sequence ID" value="KXT02559.1"/>
    <property type="molecule type" value="Genomic_DNA"/>
</dbReference>
<evidence type="ECO:0000313" key="2">
    <source>
        <dbReference type="Proteomes" id="UP000070133"/>
    </source>
</evidence>
<comment type="caution">
    <text evidence="1">The sequence shown here is derived from an EMBL/GenBank/DDBJ whole genome shotgun (WGS) entry which is preliminary data.</text>
</comment>
<evidence type="ECO:0000313" key="1">
    <source>
        <dbReference type="EMBL" id="KXT02559.1"/>
    </source>
</evidence>
<gene>
    <name evidence="1" type="ORF">AC578_10668</name>
</gene>